<name>A0ABU5ZT85_9FLAO</name>
<dbReference type="Proteomes" id="UP001327027">
    <property type="component" value="Unassembled WGS sequence"/>
</dbReference>
<keyword evidence="1" id="KW-1133">Transmembrane helix</keyword>
<organism evidence="2 3">
    <name type="scientific">Aquimarina gracilis</name>
    <dbReference type="NCBI Taxonomy" id="874422"/>
    <lineage>
        <taxon>Bacteria</taxon>
        <taxon>Pseudomonadati</taxon>
        <taxon>Bacteroidota</taxon>
        <taxon>Flavobacteriia</taxon>
        <taxon>Flavobacteriales</taxon>
        <taxon>Flavobacteriaceae</taxon>
        <taxon>Aquimarina</taxon>
    </lineage>
</organism>
<proteinExistence type="predicted"/>
<keyword evidence="1" id="KW-0472">Membrane</keyword>
<feature type="transmembrane region" description="Helical" evidence="1">
    <location>
        <begin position="12"/>
        <end position="29"/>
    </location>
</feature>
<dbReference type="EMBL" id="JAYKLX010000002">
    <property type="protein sequence ID" value="MEB3344476.1"/>
    <property type="molecule type" value="Genomic_DNA"/>
</dbReference>
<evidence type="ECO:0000256" key="1">
    <source>
        <dbReference type="SAM" id="Phobius"/>
    </source>
</evidence>
<protein>
    <submittedName>
        <fullName evidence="2">Uncharacterized protein</fullName>
    </submittedName>
</protein>
<gene>
    <name evidence="2" type="ORF">U6A24_03335</name>
</gene>
<keyword evidence="3" id="KW-1185">Reference proteome</keyword>
<sequence>MKKKIFNTEKIIGFSAMFISLLTLIIFLYQTRVISKQARLSVTPRISFNSSVATADSTIVFSIGIKNNGLGPAIIDSSAIFANNKYYPLDFKSYTEKNYPKVDSLASHTSSYFLTKGATLLPNNEIVLTEAGIPKRDIPAFYKLYNLKEGDTDFPFDIIIYYSSIYEEKWKVSLKAMGNPIEL</sequence>
<comment type="caution">
    <text evidence="2">The sequence shown here is derived from an EMBL/GenBank/DDBJ whole genome shotgun (WGS) entry which is preliminary data.</text>
</comment>
<accession>A0ABU5ZT85</accession>
<dbReference type="RefSeq" id="WP_324178524.1">
    <property type="nucleotide sequence ID" value="NZ_BAABAW010000003.1"/>
</dbReference>
<evidence type="ECO:0000313" key="3">
    <source>
        <dbReference type="Proteomes" id="UP001327027"/>
    </source>
</evidence>
<reference evidence="2 3" key="1">
    <citation type="journal article" date="2013" name="Int. J. Syst. Evol. Microbiol.">
        <title>Aquimarina gracilis sp. nov., isolated from the gut microflora of a mussel, Mytilus coruscus, and emended description of Aquimarina spongiae.</title>
        <authorList>
            <person name="Park S.C."/>
            <person name="Choe H.N."/>
            <person name="Baik K.S."/>
            <person name="Seong C.N."/>
        </authorList>
    </citation>
    <scope>NUCLEOTIDE SEQUENCE [LARGE SCALE GENOMIC DNA]</scope>
    <source>
        <strain evidence="2 3">PSC32</strain>
    </source>
</reference>
<evidence type="ECO:0000313" key="2">
    <source>
        <dbReference type="EMBL" id="MEB3344476.1"/>
    </source>
</evidence>
<keyword evidence="1" id="KW-0812">Transmembrane</keyword>